<comment type="caution">
    <text evidence="1">The sequence shown here is derived from an EMBL/GenBank/DDBJ whole genome shotgun (WGS) entry which is preliminary data.</text>
</comment>
<keyword evidence="2" id="KW-1185">Reference proteome</keyword>
<organism evidence="1 2">
    <name type="scientific">Caerostris extrusa</name>
    <name type="common">Bark spider</name>
    <name type="synonym">Caerostris bankana</name>
    <dbReference type="NCBI Taxonomy" id="172846"/>
    <lineage>
        <taxon>Eukaryota</taxon>
        <taxon>Metazoa</taxon>
        <taxon>Ecdysozoa</taxon>
        <taxon>Arthropoda</taxon>
        <taxon>Chelicerata</taxon>
        <taxon>Arachnida</taxon>
        <taxon>Araneae</taxon>
        <taxon>Araneomorphae</taxon>
        <taxon>Entelegynae</taxon>
        <taxon>Araneoidea</taxon>
        <taxon>Araneidae</taxon>
        <taxon>Caerostris</taxon>
    </lineage>
</organism>
<proteinExistence type="predicted"/>
<dbReference type="EMBL" id="BPLR01014937">
    <property type="protein sequence ID" value="GIY72378.1"/>
    <property type="molecule type" value="Genomic_DNA"/>
</dbReference>
<reference evidence="1 2" key="1">
    <citation type="submission" date="2021-06" db="EMBL/GenBank/DDBJ databases">
        <title>Caerostris extrusa draft genome.</title>
        <authorList>
            <person name="Kono N."/>
            <person name="Arakawa K."/>
        </authorList>
    </citation>
    <scope>NUCLEOTIDE SEQUENCE [LARGE SCALE GENOMIC DNA]</scope>
</reference>
<name>A0AAV4VSC3_CAEEX</name>
<evidence type="ECO:0000313" key="1">
    <source>
        <dbReference type="EMBL" id="GIY72378.1"/>
    </source>
</evidence>
<dbReference type="AlphaFoldDB" id="A0AAV4VSC3"/>
<gene>
    <name evidence="1" type="ORF">CEXT_786121</name>
</gene>
<sequence length="121" mass="14014">MGRKTTVDESSETEDVCDTMLIHQVQVQKTFFSGVERNKTLTHSSTHSYNKNNIALSAKQGRCEISKNKRKKKFLLKNFTCHLPRMDGNFQMEAQKFFFRQISLVQFGTVSEISRVFVESK</sequence>
<accession>A0AAV4VSC3</accession>
<protein>
    <submittedName>
        <fullName evidence="1">Uncharacterized protein</fullName>
    </submittedName>
</protein>
<evidence type="ECO:0000313" key="2">
    <source>
        <dbReference type="Proteomes" id="UP001054945"/>
    </source>
</evidence>
<dbReference type="Proteomes" id="UP001054945">
    <property type="component" value="Unassembled WGS sequence"/>
</dbReference>